<dbReference type="EMBL" id="CDPU01000008">
    <property type="protein sequence ID" value="CEO47855.1"/>
    <property type="molecule type" value="Genomic_DNA"/>
</dbReference>
<accession>A0A0B7JYZ3</accession>
<dbReference type="Gene3D" id="3.40.50.880">
    <property type="match status" value="1"/>
</dbReference>
<dbReference type="CDD" id="cd03139">
    <property type="entry name" value="GATase1_PfpI_2"/>
    <property type="match status" value="1"/>
</dbReference>
<dbReference type="AlphaFoldDB" id="A0A0B7JYZ3"/>
<dbReference type="Pfam" id="PF01965">
    <property type="entry name" value="DJ-1_PfpI"/>
    <property type="match status" value="1"/>
</dbReference>
<sequence>MASTLTVGTLAYGYQAIDAFGLLDVLSSGSDIFVNDLELFHAVNPIAKEKAPKIVFHHVGLNREPIQALTTGLTLVPTCTVDDAPDFDILLVPGPNPYGFELDPRFKELIHRQVASGRLLFTNCTGACIAAQAGVLDGKKATVNHAFLKWAAKEYPNVNWTAEAQWVVDGNVWTAAGAVAGMDMAAHWLKENYGKEVMTLSAMNLDFEPRDVKGVLNVIPQRYDAEGKQTASHVFDYTDSF</sequence>
<feature type="domain" description="DJ-1/PfpI" evidence="1">
    <location>
        <begin position="41"/>
        <end position="190"/>
    </location>
</feature>
<dbReference type="SUPFAM" id="SSF52317">
    <property type="entry name" value="Class I glutamine amidotransferase-like"/>
    <property type="match status" value="1"/>
</dbReference>
<dbReference type="PANTHER" id="PTHR43130">
    <property type="entry name" value="ARAC-FAMILY TRANSCRIPTIONAL REGULATOR"/>
    <property type="match status" value="1"/>
</dbReference>
<proteinExistence type="predicted"/>
<gene>
    <name evidence="2" type="ORF">BN869_000003910_1</name>
</gene>
<reference evidence="2" key="1">
    <citation type="submission" date="2015-01" db="EMBL/GenBank/DDBJ databases">
        <authorList>
            <person name="Durling Mikael"/>
        </authorList>
    </citation>
    <scope>NUCLEOTIDE SEQUENCE</scope>
</reference>
<dbReference type="InterPro" id="IPR029062">
    <property type="entry name" value="Class_I_gatase-like"/>
</dbReference>
<dbReference type="PANTHER" id="PTHR43130:SF7">
    <property type="entry name" value="DJ-1_PFPI DOMAIN-CONTAINING PROTEIN"/>
    <property type="match status" value="1"/>
</dbReference>
<dbReference type="InterPro" id="IPR052158">
    <property type="entry name" value="INH-QAR"/>
</dbReference>
<protein>
    <recommendedName>
        <fullName evidence="1">DJ-1/PfpI domain-containing protein</fullName>
    </recommendedName>
</protein>
<evidence type="ECO:0000259" key="1">
    <source>
        <dbReference type="Pfam" id="PF01965"/>
    </source>
</evidence>
<dbReference type="InterPro" id="IPR002818">
    <property type="entry name" value="DJ-1/PfpI"/>
</dbReference>
<organism evidence="2">
    <name type="scientific">Bionectria ochroleuca</name>
    <name type="common">Gliocladium roseum</name>
    <dbReference type="NCBI Taxonomy" id="29856"/>
    <lineage>
        <taxon>Eukaryota</taxon>
        <taxon>Fungi</taxon>
        <taxon>Dikarya</taxon>
        <taxon>Ascomycota</taxon>
        <taxon>Pezizomycotina</taxon>
        <taxon>Sordariomycetes</taxon>
        <taxon>Hypocreomycetidae</taxon>
        <taxon>Hypocreales</taxon>
        <taxon>Bionectriaceae</taxon>
        <taxon>Clonostachys</taxon>
    </lineage>
</organism>
<evidence type="ECO:0000313" key="2">
    <source>
        <dbReference type="EMBL" id="CEO47855.1"/>
    </source>
</evidence>
<name>A0A0B7JYZ3_BIOOC</name>